<dbReference type="EMBL" id="JABCUR010000014">
    <property type="protein sequence ID" value="NMW65982.1"/>
    <property type="molecule type" value="Genomic_DNA"/>
</dbReference>
<sequence length="203" mass="21876">MAADKNGNDLGRVGIPITGFVAVQLQGEPKYVESEAGAAVPLVVPEGYVKVGLVTEDGAPQPGAESGDGIKFWQDGYEIVGSDEFTLEVELAEMNDLVRKLITGKTPDKNGMITVDTAVPTATFPLLYAVAFKNGDQQRRNGLAHISKVEEPQTKRGEVMGYKVTFKWVRDETVGGAYREWWVYANQAKPGGEPGAVTSGRTE</sequence>
<dbReference type="AlphaFoldDB" id="A0A7Y0U352"/>
<evidence type="ECO:0008006" key="3">
    <source>
        <dbReference type="Google" id="ProtNLM"/>
    </source>
</evidence>
<proteinExistence type="predicted"/>
<dbReference type="RefSeq" id="WP_169772481.1">
    <property type="nucleotide sequence ID" value="NZ_JABCUR010000014.1"/>
</dbReference>
<name>A0A7Y0U352_9ACTO</name>
<dbReference type="Proteomes" id="UP000578252">
    <property type="component" value="Unassembled WGS sequence"/>
</dbReference>
<accession>A0A7Y0U352</accession>
<comment type="caution">
    <text evidence="1">The sequence shown here is derived from an EMBL/GenBank/DDBJ whole genome shotgun (WGS) entry which is preliminary data.</text>
</comment>
<gene>
    <name evidence="1" type="ORF">HHJ78_10850</name>
</gene>
<protein>
    <recommendedName>
        <fullName evidence="3">Phage major tail protein, phi13 family</fullName>
    </recommendedName>
</protein>
<reference evidence="1 2" key="1">
    <citation type="submission" date="2020-04" db="EMBL/GenBank/DDBJ databases">
        <title>Antimicrobial susceptibility and clonality of vaginal-derived multi-drug resistant Mobiluncus isolates in China.</title>
        <authorList>
            <person name="Zhang X."/>
        </authorList>
    </citation>
    <scope>NUCLEOTIDE SEQUENCE [LARGE SCALE GENOMIC DNA]</scope>
    <source>
        <strain evidence="1 2">13</strain>
    </source>
</reference>
<evidence type="ECO:0000313" key="2">
    <source>
        <dbReference type="Proteomes" id="UP000578252"/>
    </source>
</evidence>
<organism evidence="1 2">
    <name type="scientific">Mobiluncus mulieris</name>
    <dbReference type="NCBI Taxonomy" id="2052"/>
    <lineage>
        <taxon>Bacteria</taxon>
        <taxon>Bacillati</taxon>
        <taxon>Actinomycetota</taxon>
        <taxon>Actinomycetes</taxon>
        <taxon>Actinomycetales</taxon>
        <taxon>Actinomycetaceae</taxon>
        <taxon>Mobiluncus</taxon>
    </lineage>
</organism>
<evidence type="ECO:0000313" key="1">
    <source>
        <dbReference type="EMBL" id="NMW65982.1"/>
    </source>
</evidence>